<accession>A0AAV8A701</accession>
<sequence>MTKIEIPTTKLERHFGKETPLLNYCYECTEKLLLLHRFERSFGIAKKIFQTPELTMEKFFDNLDLNLICICNLVVPTEKIKIKPITMKQLQLSENYSTYHFILEKCFKFKNSQLFEISHTLRAKFGTICFCFLKMIEYIETNGSFEDKKNKIRTISTNEIPKALILGEELEKNLFQNPFWSRKKKLFKTPNKEMKKVQQNQYEFISSFIDQICSLFKVEKKNYNEKKKKNKNRTKKVNKKEKEKEKEKENEKENENEIKDQEEKKTEKIDGLYKNFALKISNKFALKLVEEMSLIKHDSEINDSSNSSESISSPSFDSVNESMDDKVNDEDEDSLKSSSSKKKSTSGSKSEKESDNKSESEKEEQEQEQEEEDNQEDQNNQENSSSENEKKSSNQNNISKSKNSLSDEKKQKIRSIKEQIEREKKKIQFLKEKIYIQKRQLELKKKKKITSTLGSKKSKKKQNKNIKTKDPFYLNFLNELKNQEEKDDQKKIYDNVRLEQVIISEHSSFFSQNILSILIEKYLDTKDRNLFENFFYLNYYNNWKRIDLTLLSPNIYTQIEPLMKKYGIAWIRAKNLARVGSAIIRLYAWFPQEANEGFATLNFTKRGIYLSFVNELNVFQSKWSERHLKLYIDKSDDQRIYLVNQKTMTFCALKPFKLAAKRIICFLFLIYNQNTGNSNLIGINPKVNFLDPQVIDTTILPNYLSLNSNLNMHLSSWETIRNDLDKIVFDKEKLKLVKQYLFKNQSRNKRNTRNNNKNNNKKKKKKKKIKINKTNKLENEIIDTQFSIIYNSIKGYYAHSSVIFLVSMVVPRELPFIAGYLQIQQDYIKIGFSKKKPKIFYYNNHFGVQTVGNNDKLIKIVGFGNSYGKKKSLFQKKDKPNNFMNFSQNPDALILVSESKEDRDLIISSITYFFEAKKRGETGGKPDLIWGSIRNYLKKLLNPSLFKDPLEGGVDHQNVNTKKHSQKNGNKKFKKKKTLISSSSLNIQSTAQQYSQFSSDTFENSKNYNQIEKFNKNIINEITDEDVTNESTHQQFHKKPLRLSSEIERSSIHGMFSNESEDSFKIDKVDSKESQSQSQSQPQPQSQSKQNSKHVPLSISSSIPSSELESASNTINSEEEEIEEIKEQEQEENQNRKEEEQKENYNNDDDDDENSSSSNLSFSDYDENESSDQINNEQNVQSDGGQNNNSNNNNNFKKGKEKEKKNEDEDENENENESTNKDSFFNSSISSDPFSNSDLNSNSDTNSENEKSLKFSNNINPNSLSKSNSDLNSLSNDEEKGSFSNSQDSWNF</sequence>
<feature type="compositionally biased region" description="Low complexity" evidence="1">
    <location>
        <begin position="1074"/>
        <end position="1090"/>
    </location>
</feature>
<organism evidence="2 3">
    <name type="scientific">Anaeramoeba flamelloides</name>
    <dbReference type="NCBI Taxonomy" id="1746091"/>
    <lineage>
        <taxon>Eukaryota</taxon>
        <taxon>Metamonada</taxon>
        <taxon>Anaeramoebidae</taxon>
        <taxon>Anaeramoeba</taxon>
    </lineage>
</organism>
<feature type="region of interest" description="Disordered" evidence="1">
    <location>
        <begin position="747"/>
        <end position="769"/>
    </location>
</feature>
<feature type="compositionally biased region" description="Acidic residues" evidence="1">
    <location>
        <begin position="361"/>
        <end position="376"/>
    </location>
</feature>
<feature type="compositionally biased region" description="Polar residues" evidence="1">
    <location>
        <begin position="1171"/>
        <end position="1186"/>
    </location>
</feature>
<evidence type="ECO:0000313" key="3">
    <source>
        <dbReference type="Proteomes" id="UP001146793"/>
    </source>
</evidence>
<feature type="region of interest" description="Disordered" evidence="1">
    <location>
        <begin position="226"/>
        <end position="262"/>
    </location>
</feature>
<feature type="compositionally biased region" description="Basic and acidic residues" evidence="1">
    <location>
        <begin position="349"/>
        <end position="360"/>
    </location>
</feature>
<feature type="compositionally biased region" description="Basic residues" evidence="1">
    <location>
        <begin position="226"/>
        <end position="239"/>
    </location>
</feature>
<evidence type="ECO:0000313" key="2">
    <source>
        <dbReference type="EMBL" id="KAJ3450068.1"/>
    </source>
</evidence>
<feature type="compositionally biased region" description="Low complexity" evidence="1">
    <location>
        <begin position="302"/>
        <end position="318"/>
    </location>
</feature>
<feature type="compositionally biased region" description="Basic and acidic residues" evidence="1">
    <location>
        <begin position="1198"/>
        <end position="1207"/>
    </location>
</feature>
<feature type="region of interest" description="Disordered" evidence="1">
    <location>
        <begin position="1026"/>
        <end position="1045"/>
    </location>
</feature>
<feature type="compositionally biased region" description="Polar residues" evidence="1">
    <location>
        <begin position="1282"/>
        <end position="1292"/>
    </location>
</feature>
<feature type="compositionally biased region" description="Low complexity" evidence="1">
    <location>
        <begin position="1260"/>
        <end position="1275"/>
    </location>
</feature>
<gene>
    <name evidence="2" type="ORF">M0812_06233</name>
</gene>
<feature type="region of interest" description="Disordered" evidence="1">
    <location>
        <begin position="299"/>
        <end position="411"/>
    </location>
</feature>
<feature type="compositionally biased region" description="Basic and acidic residues" evidence="1">
    <location>
        <begin position="1062"/>
        <end position="1073"/>
    </location>
</feature>
<feature type="compositionally biased region" description="Low complexity" evidence="1">
    <location>
        <begin position="1221"/>
        <end position="1246"/>
    </location>
</feature>
<dbReference type="Proteomes" id="UP001146793">
    <property type="component" value="Unassembled WGS sequence"/>
</dbReference>
<evidence type="ECO:0000256" key="1">
    <source>
        <dbReference type="SAM" id="MobiDB-lite"/>
    </source>
</evidence>
<feature type="compositionally biased region" description="Basic and acidic residues" evidence="1">
    <location>
        <begin position="240"/>
        <end position="262"/>
    </location>
</feature>
<feature type="compositionally biased region" description="Basic residues" evidence="1">
    <location>
        <begin position="961"/>
        <end position="975"/>
    </location>
</feature>
<feature type="region of interest" description="Disordered" evidence="1">
    <location>
        <begin position="952"/>
        <end position="975"/>
    </location>
</feature>
<name>A0AAV8A701_9EUKA</name>
<dbReference type="EMBL" id="JANTQA010000012">
    <property type="protein sequence ID" value="KAJ3450068.1"/>
    <property type="molecule type" value="Genomic_DNA"/>
</dbReference>
<feature type="compositionally biased region" description="Low complexity" evidence="1">
    <location>
        <begin position="1187"/>
        <end position="1196"/>
    </location>
</feature>
<feature type="region of interest" description="Disordered" evidence="1">
    <location>
        <begin position="1054"/>
        <end position="1292"/>
    </location>
</feature>
<reference evidence="2" key="1">
    <citation type="submission" date="2022-08" db="EMBL/GenBank/DDBJ databases">
        <title>Novel sulphate-reducing endosymbionts in the free-living metamonad Anaeramoeba.</title>
        <authorList>
            <person name="Jerlstrom-Hultqvist J."/>
            <person name="Cepicka I."/>
            <person name="Gallot-Lavallee L."/>
            <person name="Salas-Leiva D."/>
            <person name="Curtis B.A."/>
            <person name="Zahonova K."/>
            <person name="Pipaliya S."/>
            <person name="Dacks J."/>
            <person name="Roger A.J."/>
        </authorList>
    </citation>
    <scope>NUCLEOTIDE SEQUENCE</scope>
    <source>
        <strain evidence="2">Busselton2</strain>
    </source>
</reference>
<feature type="compositionally biased region" description="Low complexity" evidence="1">
    <location>
        <begin position="377"/>
        <end position="386"/>
    </location>
</feature>
<feature type="compositionally biased region" description="Basic and acidic residues" evidence="1">
    <location>
        <begin position="1125"/>
        <end position="1145"/>
    </location>
</feature>
<proteinExistence type="predicted"/>
<feature type="compositionally biased region" description="Low complexity" evidence="1">
    <location>
        <begin position="1096"/>
        <end position="1116"/>
    </location>
</feature>
<protein>
    <submittedName>
        <fullName evidence="2">Cardiomyopathy-associated protein</fullName>
    </submittedName>
</protein>
<feature type="compositionally biased region" description="Basic residues" evidence="1">
    <location>
        <begin position="759"/>
        <end position="769"/>
    </location>
</feature>
<feature type="compositionally biased region" description="Low complexity" evidence="1">
    <location>
        <begin position="393"/>
        <end position="404"/>
    </location>
</feature>
<comment type="caution">
    <text evidence="2">The sequence shown here is derived from an EMBL/GenBank/DDBJ whole genome shotgun (WGS) entry which is preliminary data.</text>
</comment>